<dbReference type="KEGG" id="caua:113065189"/>
<dbReference type="SMART" id="SM00028">
    <property type="entry name" value="TPR"/>
    <property type="match status" value="3"/>
</dbReference>
<dbReference type="Gene3D" id="1.25.40.10">
    <property type="entry name" value="Tetratricopeptide repeat domain"/>
    <property type="match status" value="1"/>
</dbReference>
<dbReference type="Pfam" id="PF13414">
    <property type="entry name" value="TPR_11"/>
    <property type="match status" value="1"/>
</dbReference>
<dbReference type="PANTHER" id="PTHR23184">
    <property type="entry name" value="TETRATRICOPEPTIDE REPEAT PROTEIN 14"/>
    <property type="match status" value="1"/>
</dbReference>
<feature type="compositionally biased region" description="Basic and acidic residues" evidence="3">
    <location>
        <begin position="554"/>
        <end position="572"/>
    </location>
</feature>
<sequence>MMERDLLRQSVSYHGDSLLSLLKCEQSENPDFKNVAADLSKTTSQRDKEEVSPVLEQFIARKADLLFAASWKTSTPADEWQEDPGEAYAVMPPLEQFMEVCFEERRELFYRDVERGDMLIGRINSVRDFGLFVTLLCTAGGLERDIEDLEIKALCPLREVPSTGNHDDPLSYYQIGDLIRAGLKDIDRYHEKLTLSLYPSSLAPHLDKVKLGVISKEDLPLHYIRGEKVVADSSQTYEKLLESSLGLSNPLNVHFLLGKLGISDTQTPSLMRGLQSKRFKEDDFATAIRKKQSVSWALKCVKAGVDHFKSGRHVDAMNEYNKALEIDTNNVEALVARGALYATKGSLIKAIDDFELALENCPTHRNAKKYLCQTLVERGGQLEEEEKLVTAEGLYKRATVLDDTFQEASEALAKLQLRIQKSLKLKELEAAKEQEKAKTVETSAEKLRKILKEERRMKKKRKRSTSSSTSSDTSSTTSEDSHASSRKKSKKRKHKRRRSSHSSKKHKRRVSSCSDKTVEDDWFPAPANTSASYINQKQSISKLISEGEPSWGKSRNEDGRGRLDDAMDRSLENVKYGAQPEASRLGRPEANGQATDQHRSLRDSSSSTQSEYSLKSDRHSKEFSLLGRKRCESERGGNDKTGRDQEDQGKSSGATLKKDVPSGLFNIFSQIAEFEKEKKLKK</sequence>
<evidence type="ECO:0000256" key="2">
    <source>
        <dbReference type="SAM" id="Coils"/>
    </source>
</evidence>
<dbReference type="SUPFAM" id="SSF50249">
    <property type="entry name" value="Nucleic acid-binding proteins"/>
    <property type="match status" value="1"/>
</dbReference>
<evidence type="ECO:0000313" key="6">
    <source>
        <dbReference type="RefSeq" id="XP_026092222.1"/>
    </source>
</evidence>
<dbReference type="InterPro" id="IPR012340">
    <property type="entry name" value="NA-bd_OB-fold"/>
</dbReference>
<dbReference type="InterPro" id="IPR039190">
    <property type="entry name" value="TTC14"/>
</dbReference>
<keyword evidence="1" id="KW-0802">TPR repeat</keyword>
<dbReference type="InterPro" id="IPR003029">
    <property type="entry name" value="S1_domain"/>
</dbReference>
<organism evidence="5 6">
    <name type="scientific">Carassius auratus</name>
    <name type="common">Goldfish</name>
    <dbReference type="NCBI Taxonomy" id="7957"/>
    <lineage>
        <taxon>Eukaryota</taxon>
        <taxon>Metazoa</taxon>
        <taxon>Chordata</taxon>
        <taxon>Craniata</taxon>
        <taxon>Vertebrata</taxon>
        <taxon>Euteleostomi</taxon>
        <taxon>Actinopterygii</taxon>
        <taxon>Neopterygii</taxon>
        <taxon>Teleostei</taxon>
        <taxon>Ostariophysi</taxon>
        <taxon>Cypriniformes</taxon>
        <taxon>Cyprinidae</taxon>
        <taxon>Cyprininae</taxon>
        <taxon>Carassius</taxon>
    </lineage>
</organism>
<dbReference type="AlphaFoldDB" id="A0A6P6M7K4"/>
<feature type="domain" description="S1 motif" evidence="4">
    <location>
        <begin position="116"/>
        <end position="198"/>
    </location>
</feature>
<dbReference type="InterPro" id="IPR019734">
    <property type="entry name" value="TPR_rpt"/>
</dbReference>
<dbReference type="RefSeq" id="XP_026092222.1">
    <property type="nucleotide sequence ID" value="XM_026236437.1"/>
</dbReference>
<dbReference type="CTD" id="151613"/>
<name>A0A6P6M7K4_CARAU</name>
<evidence type="ECO:0000313" key="5">
    <source>
        <dbReference type="Proteomes" id="UP000515129"/>
    </source>
</evidence>
<keyword evidence="5" id="KW-1185">Reference proteome</keyword>
<feature type="compositionally biased region" description="Basic and acidic residues" evidence="3">
    <location>
        <begin position="629"/>
        <end position="649"/>
    </location>
</feature>
<dbReference type="PROSITE" id="PS50005">
    <property type="entry name" value="TPR"/>
    <property type="match status" value="1"/>
</dbReference>
<evidence type="ECO:0000259" key="4">
    <source>
        <dbReference type="PROSITE" id="PS50126"/>
    </source>
</evidence>
<reference evidence="6" key="1">
    <citation type="submission" date="2025-08" db="UniProtKB">
        <authorList>
            <consortium name="RefSeq"/>
        </authorList>
    </citation>
    <scope>IDENTIFICATION</scope>
    <source>
        <strain evidence="6">Wakin</strain>
        <tissue evidence="6">Muscle</tissue>
    </source>
</reference>
<dbReference type="GO" id="GO:0003676">
    <property type="term" value="F:nucleic acid binding"/>
    <property type="evidence" value="ECO:0007669"/>
    <property type="project" value="InterPro"/>
</dbReference>
<dbReference type="InterPro" id="IPR011990">
    <property type="entry name" value="TPR-like_helical_dom_sf"/>
</dbReference>
<accession>A0A6P6M7K4</accession>
<dbReference type="Gene3D" id="2.40.50.140">
    <property type="entry name" value="Nucleic acid-binding proteins"/>
    <property type="match status" value="1"/>
</dbReference>
<feature type="compositionally biased region" description="Low complexity" evidence="3">
    <location>
        <begin position="465"/>
        <end position="478"/>
    </location>
</feature>
<dbReference type="PROSITE" id="PS50126">
    <property type="entry name" value="S1"/>
    <property type="match status" value="1"/>
</dbReference>
<dbReference type="SMART" id="SM00316">
    <property type="entry name" value="S1"/>
    <property type="match status" value="1"/>
</dbReference>
<dbReference type="PANTHER" id="PTHR23184:SF9">
    <property type="entry name" value="TETRATRICOPEPTIDE REPEAT PROTEIN 14"/>
    <property type="match status" value="1"/>
</dbReference>
<feature type="region of interest" description="Disordered" evidence="3">
    <location>
        <begin position="453"/>
        <end position="659"/>
    </location>
</feature>
<feature type="repeat" description="TPR" evidence="1">
    <location>
        <begin position="331"/>
        <end position="364"/>
    </location>
</feature>
<feature type="coiled-coil region" evidence="2">
    <location>
        <begin position="418"/>
        <end position="445"/>
    </location>
</feature>
<keyword evidence="2" id="KW-0175">Coiled coil</keyword>
<gene>
    <name evidence="6" type="primary">ttc14</name>
</gene>
<feature type="compositionally biased region" description="Basic residues" evidence="3">
    <location>
        <begin position="484"/>
        <end position="510"/>
    </location>
</feature>
<evidence type="ECO:0000256" key="3">
    <source>
        <dbReference type="SAM" id="MobiDB-lite"/>
    </source>
</evidence>
<protein>
    <submittedName>
        <fullName evidence="6">Tetratricopeptide repeat protein 14</fullName>
    </submittedName>
</protein>
<dbReference type="SUPFAM" id="SSF48452">
    <property type="entry name" value="TPR-like"/>
    <property type="match status" value="1"/>
</dbReference>
<proteinExistence type="predicted"/>
<dbReference type="Proteomes" id="UP000515129">
    <property type="component" value="Chromosome 47"/>
</dbReference>
<dbReference type="GeneID" id="113065189"/>
<feature type="compositionally biased region" description="Polar residues" evidence="3">
    <location>
        <begin position="527"/>
        <end position="542"/>
    </location>
</feature>
<dbReference type="OrthoDB" id="1914839at2759"/>
<evidence type="ECO:0000256" key="1">
    <source>
        <dbReference type="PROSITE-ProRule" id="PRU00339"/>
    </source>
</evidence>